<organism evidence="1 2">
    <name type="scientific">Butyrivibrio hungatei</name>
    <dbReference type="NCBI Taxonomy" id="185008"/>
    <lineage>
        <taxon>Bacteria</taxon>
        <taxon>Bacillati</taxon>
        <taxon>Bacillota</taxon>
        <taxon>Clostridia</taxon>
        <taxon>Lachnospirales</taxon>
        <taxon>Lachnospiraceae</taxon>
        <taxon>Butyrivibrio</taxon>
    </lineage>
</organism>
<keyword evidence="2" id="KW-1185">Reference proteome</keyword>
<dbReference type="EMBL" id="CP017831">
    <property type="protein sequence ID" value="AOZ97312.1"/>
    <property type="molecule type" value="Genomic_DNA"/>
</dbReference>
<proteinExistence type="predicted"/>
<accession>A0A1D9P494</accession>
<dbReference type="Proteomes" id="UP000179284">
    <property type="component" value="Chromosome I"/>
</dbReference>
<dbReference type="OrthoDB" id="5465469at2"/>
<evidence type="ECO:0008006" key="3">
    <source>
        <dbReference type="Google" id="ProtNLM"/>
    </source>
</evidence>
<evidence type="ECO:0000313" key="2">
    <source>
        <dbReference type="Proteomes" id="UP000179284"/>
    </source>
</evidence>
<protein>
    <recommendedName>
        <fullName evidence="3">Glycosyl transferase GT2 family</fullName>
    </recommendedName>
</protein>
<dbReference type="KEGG" id="bhu:bhn_I2279"/>
<reference evidence="2" key="1">
    <citation type="submission" date="2016-10" db="EMBL/GenBank/DDBJ databases">
        <title>The complete genome sequence of the rumen bacterium Butyrivibrio hungatei MB2003.</title>
        <authorList>
            <person name="Palevich N."/>
            <person name="Kelly W.J."/>
            <person name="Leahy S.C."/>
            <person name="Altermann E."/>
            <person name="Rakonjac J."/>
            <person name="Attwood G.T."/>
        </authorList>
    </citation>
    <scope>NUCLEOTIDE SEQUENCE [LARGE SCALE GENOMIC DNA]</scope>
    <source>
        <strain evidence="2">MB2003</strain>
    </source>
</reference>
<gene>
    <name evidence="1" type="ORF">bhn_I2279</name>
</gene>
<name>A0A1D9P494_9FIRM</name>
<dbReference type="AlphaFoldDB" id="A0A1D9P494"/>
<dbReference type="InterPro" id="IPR029044">
    <property type="entry name" value="Nucleotide-diphossugar_trans"/>
</dbReference>
<evidence type="ECO:0000313" key="1">
    <source>
        <dbReference type="EMBL" id="AOZ97312.1"/>
    </source>
</evidence>
<dbReference type="RefSeq" id="WP_071176925.1">
    <property type="nucleotide sequence ID" value="NZ_CP017831.1"/>
</dbReference>
<dbReference type="SUPFAM" id="SSF53448">
    <property type="entry name" value="Nucleotide-diphospho-sugar transferases"/>
    <property type="match status" value="1"/>
</dbReference>
<sequence>MEINQAKKRFNNIFCRYYMNNNVEKPHTSRTIAEQAMKLFDEGIDYPSLEGGKEGNRIIVSLTTIPERLDYVHYAIESIYMQDKGVDKVVLWLDRSKIAPEDLPGNLTALQNKGLKIYFVDDLGPHTKYFYALQEYVDDCVITIDDDIIYPPNLIESLWKAHCILPNHVCGLWVMDMKMTYGGVPYPVKDYLNVKTSYGEISKSTYIAQGVGGVLYPPKSIANEYLNEKLIRKLAFKQDDIYLKAVEVMSNTGVAKAFSDSIVYGIIDKTQKIALSKNNRIDGNDIAVNNVFSYFDIQKEITPYNEEKNDRNGLIQKWSQVNREGKNIAKYLIDKGIKTIAIYGMGVWGKELLQDIENSQISVKYGIDVRGEDTGSPIQTFSLNDDLGQVDAVIVTAPVKMQYLSGIVQTKIDCRCIALEDILTEMLYEMESIK</sequence>